<comment type="caution">
    <text evidence="1">The sequence shown here is derived from an EMBL/GenBank/DDBJ whole genome shotgun (WGS) entry which is preliminary data.</text>
</comment>
<keyword evidence="2" id="KW-1185">Reference proteome</keyword>
<evidence type="ECO:0000313" key="1">
    <source>
        <dbReference type="EMBL" id="GGD50313.1"/>
    </source>
</evidence>
<dbReference type="PANTHER" id="PTHR47791:SF3">
    <property type="entry name" value="MEIOTICALLY UP-REGULATED GENE 191 PROTEIN"/>
    <property type="match status" value="1"/>
</dbReference>
<dbReference type="InterPro" id="IPR008928">
    <property type="entry name" value="6-hairpin_glycosidase_sf"/>
</dbReference>
<sequence length="358" mass="40379">MIAGRESMMNQVEHGLWDERADQAQETLERLFWNESIGMYNIETPCPNGECNTIFHYWWMAHAVDVLVDGLMRTGDERYAARLATLHEGLLKRNGGAWPNELYDDMEWMALAWLRAFQATGQEIYKETAIVLWKDIQTGWNEHMGGGIAWQKSQLDYKNTPANAPAAILAARLYRAFGDADDLQWAHKIYNWQKTHLIDEKTGFVWDGMNRTGDGSIDKEWKFTYCQGVYIGAAVELFRITNEPVYLEDARRTFTAAKNELADAEYSALPDEGTGDGGLFKGILIRYIAEWVKVDSAADAEEFLLANASVLWERGKSANETLFGTDWTAASTGVIPLSAQLSGVKLLEMMAGLTKHRA</sequence>
<dbReference type="AlphaFoldDB" id="A0A916YLP2"/>
<dbReference type="SUPFAM" id="SSF48208">
    <property type="entry name" value="Six-hairpin glycosidases"/>
    <property type="match status" value="1"/>
</dbReference>
<dbReference type="GO" id="GO:0016787">
    <property type="term" value="F:hydrolase activity"/>
    <property type="evidence" value="ECO:0007669"/>
    <property type="project" value="UniProtKB-KW"/>
</dbReference>
<organism evidence="1 2">
    <name type="scientific">Paenibacillus nasutitermitis</name>
    <dbReference type="NCBI Taxonomy" id="1652958"/>
    <lineage>
        <taxon>Bacteria</taxon>
        <taxon>Bacillati</taxon>
        <taxon>Bacillota</taxon>
        <taxon>Bacilli</taxon>
        <taxon>Bacillales</taxon>
        <taxon>Paenibacillaceae</taxon>
        <taxon>Paenibacillus</taxon>
    </lineage>
</organism>
<dbReference type="Proteomes" id="UP000612456">
    <property type="component" value="Unassembled WGS sequence"/>
</dbReference>
<dbReference type="Gene3D" id="1.50.10.20">
    <property type="match status" value="1"/>
</dbReference>
<dbReference type="InterPro" id="IPR014512">
    <property type="entry name" value="O_gly_hydro"/>
</dbReference>
<protein>
    <submittedName>
        <fullName evidence="1">Glycoside hydrolase</fullName>
    </submittedName>
</protein>
<dbReference type="Pfam" id="PF03663">
    <property type="entry name" value="Glyco_hydro_76"/>
    <property type="match status" value="1"/>
</dbReference>
<reference evidence="1" key="2">
    <citation type="submission" date="2020-09" db="EMBL/GenBank/DDBJ databases">
        <authorList>
            <person name="Sun Q."/>
            <person name="Zhou Y."/>
        </authorList>
    </citation>
    <scope>NUCLEOTIDE SEQUENCE</scope>
    <source>
        <strain evidence="1">CGMCC 1.15178</strain>
    </source>
</reference>
<dbReference type="InterPro" id="IPR053169">
    <property type="entry name" value="MUG_Protein"/>
</dbReference>
<dbReference type="PANTHER" id="PTHR47791">
    <property type="entry name" value="MEIOTICALLY UP-REGULATED GENE 191 PROTEIN"/>
    <property type="match status" value="1"/>
</dbReference>
<evidence type="ECO:0000313" key="2">
    <source>
        <dbReference type="Proteomes" id="UP000612456"/>
    </source>
</evidence>
<dbReference type="PIRSF" id="PIRSF021505">
    <property type="entry name" value="O_gly_hdrol"/>
    <property type="match status" value="1"/>
</dbReference>
<accession>A0A916YLP2</accession>
<reference evidence="1" key="1">
    <citation type="journal article" date="2014" name="Int. J. Syst. Evol. Microbiol.">
        <title>Complete genome sequence of Corynebacterium casei LMG S-19264T (=DSM 44701T), isolated from a smear-ripened cheese.</title>
        <authorList>
            <consortium name="US DOE Joint Genome Institute (JGI-PGF)"/>
            <person name="Walter F."/>
            <person name="Albersmeier A."/>
            <person name="Kalinowski J."/>
            <person name="Ruckert C."/>
        </authorList>
    </citation>
    <scope>NUCLEOTIDE SEQUENCE</scope>
    <source>
        <strain evidence="1">CGMCC 1.15178</strain>
    </source>
</reference>
<name>A0A916YLP2_9BACL</name>
<dbReference type="GO" id="GO:0005975">
    <property type="term" value="P:carbohydrate metabolic process"/>
    <property type="evidence" value="ECO:0007669"/>
    <property type="project" value="InterPro"/>
</dbReference>
<keyword evidence="1" id="KW-0378">Hydrolase</keyword>
<dbReference type="InterPro" id="IPR005198">
    <property type="entry name" value="Glyco_hydro_76"/>
</dbReference>
<dbReference type="EMBL" id="BMHP01000001">
    <property type="protein sequence ID" value="GGD50313.1"/>
    <property type="molecule type" value="Genomic_DNA"/>
</dbReference>
<proteinExistence type="predicted"/>
<gene>
    <name evidence="1" type="ORF">GCM10010911_04850</name>
</gene>